<dbReference type="Gene3D" id="1.20.1280.170">
    <property type="entry name" value="Exocyst complex component Exo70"/>
    <property type="match status" value="1"/>
</dbReference>
<dbReference type="GO" id="GO:0015031">
    <property type="term" value="P:protein transport"/>
    <property type="evidence" value="ECO:0007669"/>
    <property type="project" value="UniProtKB-KW"/>
</dbReference>
<evidence type="ECO:0000313" key="6">
    <source>
        <dbReference type="Proteomes" id="UP000636709"/>
    </source>
</evidence>
<dbReference type="Proteomes" id="UP000636709">
    <property type="component" value="Unassembled WGS sequence"/>
</dbReference>
<evidence type="ECO:0000259" key="4">
    <source>
        <dbReference type="Pfam" id="PF03081"/>
    </source>
</evidence>
<evidence type="ECO:0000256" key="1">
    <source>
        <dbReference type="ARBA" id="ARBA00006756"/>
    </source>
</evidence>
<dbReference type="Pfam" id="PF03081">
    <property type="entry name" value="Exo70_C"/>
    <property type="match status" value="1"/>
</dbReference>
<comment type="function">
    <text evidence="3">Component of the exocyst complex.</text>
</comment>
<reference evidence="5" key="1">
    <citation type="submission" date="2020-07" db="EMBL/GenBank/DDBJ databases">
        <title>Genome sequence and genetic diversity analysis of an under-domesticated orphan crop, white fonio (Digitaria exilis).</title>
        <authorList>
            <person name="Bennetzen J.L."/>
            <person name="Chen S."/>
            <person name="Ma X."/>
            <person name="Wang X."/>
            <person name="Yssel A.E.J."/>
            <person name="Chaluvadi S.R."/>
            <person name="Johnson M."/>
            <person name="Gangashetty P."/>
            <person name="Hamidou F."/>
            <person name="Sanogo M.D."/>
            <person name="Zwaenepoel A."/>
            <person name="Wallace J."/>
            <person name="Van De Peer Y."/>
            <person name="Van Deynze A."/>
        </authorList>
    </citation>
    <scope>NUCLEOTIDE SEQUENCE</scope>
    <source>
        <tissue evidence="5">Leaves</tissue>
    </source>
</reference>
<dbReference type="AlphaFoldDB" id="A0A835FKN7"/>
<accession>A0A835FKN7</accession>
<organism evidence="5 6">
    <name type="scientific">Digitaria exilis</name>
    <dbReference type="NCBI Taxonomy" id="1010633"/>
    <lineage>
        <taxon>Eukaryota</taxon>
        <taxon>Viridiplantae</taxon>
        <taxon>Streptophyta</taxon>
        <taxon>Embryophyta</taxon>
        <taxon>Tracheophyta</taxon>
        <taxon>Spermatophyta</taxon>
        <taxon>Magnoliopsida</taxon>
        <taxon>Liliopsida</taxon>
        <taxon>Poales</taxon>
        <taxon>Poaceae</taxon>
        <taxon>PACMAD clade</taxon>
        <taxon>Panicoideae</taxon>
        <taxon>Panicodae</taxon>
        <taxon>Paniceae</taxon>
        <taxon>Anthephorinae</taxon>
        <taxon>Digitaria</taxon>
    </lineage>
</organism>
<dbReference type="InterPro" id="IPR016159">
    <property type="entry name" value="Cullin_repeat-like_dom_sf"/>
</dbReference>
<keyword evidence="2 3" id="KW-0813">Transport</keyword>
<gene>
    <name evidence="5" type="ORF">HU200_009367</name>
</gene>
<dbReference type="GO" id="GO:0006887">
    <property type="term" value="P:exocytosis"/>
    <property type="evidence" value="ECO:0007669"/>
    <property type="project" value="UniProtKB-KW"/>
</dbReference>
<dbReference type="EMBL" id="JACEFO010000638">
    <property type="protein sequence ID" value="KAF8762408.1"/>
    <property type="molecule type" value="Genomic_DNA"/>
</dbReference>
<comment type="similarity">
    <text evidence="1 3">Belongs to the EXO70 family.</text>
</comment>
<comment type="caution">
    <text evidence="5">The sequence shown here is derived from an EMBL/GenBank/DDBJ whole genome shotgun (WGS) entry which is preliminary data.</text>
</comment>
<dbReference type="OrthoDB" id="657274at2759"/>
<keyword evidence="6" id="KW-1185">Reference proteome</keyword>
<dbReference type="PANTHER" id="PTHR12542">
    <property type="entry name" value="EXOCYST COMPLEX PROTEIN EXO70"/>
    <property type="match status" value="1"/>
</dbReference>
<feature type="domain" description="Exocyst complex subunit Exo70 C-terminal" evidence="4">
    <location>
        <begin position="163"/>
        <end position="461"/>
    </location>
</feature>
<dbReference type="InterPro" id="IPR004140">
    <property type="entry name" value="Exo70"/>
</dbReference>
<proteinExistence type="inferred from homology"/>
<dbReference type="InterPro" id="IPR046364">
    <property type="entry name" value="Exo70_C"/>
</dbReference>
<dbReference type="GO" id="GO:0005546">
    <property type="term" value="F:phosphatidylinositol-4,5-bisphosphate binding"/>
    <property type="evidence" value="ECO:0007669"/>
    <property type="project" value="InterPro"/>
</dbReference>
<keyword evidence="3" id="KW-0268">Exocytosis</keyword>
<name>A0A835FKN7_9POAL</name>
<dbReference type="PANTHER" id="PTHR12542:SF94">
    <property type="entry name" value="EXOCYST SUBUNIT EXO70 FAMILY PROTEIN"/>
    <property type="match status" value="1"/>
</dbReference>
<evidence type="ECO:0000256" key="3">
    <source>
        <dbReference type="RuleBase" id="RU365026"/>
    </source>
</evidence>
<sequence length="482" mass="54911">MLITCCARQEHDNVYAIGTYDLPSFGSSQCLSGSSNNTRDTLSSVFRDSCSTGSGFDVARLDNLSLENTASVLHEASSISVFDHKSLSAFKGKTVSHPNVADESQELHQAFHAKCVEMGIESVLRSDCKNFQKKQWMPIYRWPQVLWFTIRVLDAILMESNQKHISEAIKEPIRLLLNLASKVAIVKKSTEKLFCILNMHRALFDKIPILTRLFSAEFVKTEVVGVVAALKDSARGMLLELKVSVQTYRPQHELTQGSVLTITQFLMKYIKVLVNHIENLDLILCQGQADDLLDIEGLNLTGRLVSGIIRDLDSVVQESSSYVPERLKFLFLMNNTYFVLRQVEESDVRLMVGPKWIQKRHYSMNQYLRHYLSSSWKQVIHPLETATASPPQKRPRNNFLKIFYPTSSPLQSFESAVNKACKSQMHWKVCSPVLRFQLRSRVLEYVLQAYRSYCDSLEESVRGDLEDLEPNLRSKIGELFEG</sequence>
<keyword evidence="3" id="KW-0653">Protein transport</keyword>
<protein>
    <recommendedName>
        <fullName evidence="3">Exocyst subunit Exo70 family protein</fullName>
    </recommendedName>
</protein>
<evidence type="ECO:0000313" key="5">
    <source>
        <dbReference type="EMBL" id="KAF8762408.1"/>
    </source>
</evidence>
<dbReference type="GO" id="GO:0000145">
    <property type="term" value="C:exocyst"/>
    <property type="evidence" value="ECO:0007669"/>
    <property type="project" value="InterPro"/>
</dbReference>
<dbReference type="SUPFAM" id="SSF74788">
    <property type="entry name" value="Cullin repeat-like"/>
    <property type="match status" value="1"/>
</dbReference>
<evidence type="ECO:0000256" key="2">
    <source>
        <dbReference type="ARBA" id="ARBA00022448"/>
    </source>
</evidence>